<reference evidence="2" key="1">
    <citation type="submission" date="2014-07" db="EMBL/GenBank/DDBJ databases">
        <authorList>
            <person name="Martin A.A"/>
            <person name="De Silva N."/>
        </authorList>
    </citation>
    <scope>NUCLEOTIDE SEQUENCE</scope>
</reference>
<organism evidence="2 3">
    <name type="scientific">Strongyloides venezuelensis</name>
    <name type="common">Threadworm</name>
    <dbReference type="NCBI Taxonomy" id="75913"/>
    <lineage>
        <taxon>Eukaryota</taxon>
        <taxon>Metazoa</taxon>
        <taxon>Ecdysozoa</taxon>
        <taxon>Nematoda</taxon>
        <taxon>Chromadorea</taxon>
        <taxon>Rhabditida</taxon>
        <taxon>Tylenchina</taxon>
        <taxon>Panagrolaimomorpha</taxon>
        <taxon>Strongyloidoidea</taxon>
        <taxon>Strongyloididae</taxon>
        <taxon>Strongyloides</taxon>
    </lineage>
</organism>
<protein>
    <submittedName>
        <fullName evidence="3">Uncharacterized protein</fullName>
    </submittedName>
</protein>
<sequence length="94" mass="11490">MYSIAFSSLIINIFSIQISIFLIFFEDIFYFSEKIDSPYIIIAIQMRRTFMSINQRTIYCISSFSEEDKLKFFFPRKREQYLFRARSFFKIIND</sequence>
<accession>A0A0K0FE29</accession>
<feature type="transmembrane region" description="Helical" evidence="1">
    <location>
        <begin position="6"/>
        <end position="25"/>
    </location>
</feature>
<dbReference type="Proteomes" id="UP000035680">
    <property type="component" value="Unassembled WGS sequence"/>
</dbReference>
<dbReference type="AlphaFoldDB" id="A0A0K0FE29"/>
<keyword evidence="1" id="KW-0812">Transmembrane</keyword>
<evidence type="ECO:0000313" key="3">
    <source>
        <dbReference type="WBParaSite" id="SVE_0710600.1"/>
    </source>
</evidence>
<reference evidence="3" key="2">
    <citation type="submission" date="2015-08" db="UniProtKB">
        <authorList>
            <consortium name="WormBaseParasite"/>
        </authorList>
    </citation>
    <scope>IDENTIFICATION</scope>
</reference>
<evidence type="ECO:0000313" key="2">
    <source>
        <dbReference type="Proteomes" id="UP000035680"/>
    </source>
</evidence>
<name>A0A0K0FE29_STRVS</name>
<keyword evidence="1" id="KW-0472">Membrane</keyword>
<dbReference type="WBParaSite" id="SVE_0710600.1">
    <property type="protein sequence ID" value="SVE_0710600.1"/>
    <property type="gene ID" value="SVE_0710600"/>
</dbReference>
<proteinExistence type="predicted"/>
<keyword evidence="2" id="KW-1185">Reference proteome</keyword>
<evidence type="ECO:0000256" key="1">
    <source>
        <dbReference type="SAM" id="Phobius"/>
    </source>
</evidence>
<keyword evidence="1" id="KW-1133">Transmembrane helix</keyword>